<dbReference type="NCBIfam" id="TIGR00121">
    <property type="entry name" value="birA_ligase"/>
    <property type="match status" value="1"/>
</dbReference>
<reference evidence="3" key="1">
    <citation type="journal article" date="2020" name="Appl. Environ. Microbiol.">
        <title>Medium-Chain Fatty Acid Synthesis by 'Candidatus Weimeria bifida' gen. nov., sp. nov., and 'Candidatus Pseudoramibacter fermentans' sp. nov.</title>
        <authorList>
            <person name="Scarborough M.J."/>
            <person name="Myers K.S."/>
            <person name="Donohue T.J."/>
            <person name="Noguera D.R."/>
        </authorList>
    </citation>
    <scope>NUCLEOTIDE SEQUENCE</scope>
    <source>
        <strain evidence="3">LCO1.1</strain>
    </source>
</reference>
<proteinExistence type="predicted"/>
<name>A0A6N7IXQ8_9FIRM</name>
<dbReference type="GO" id="GO:0016740">
    <property type="term" value="F:transferase activity"/>
    <property type="evidence" value="ECO:0007669"/>
    <property type="project" value="UniProtKB-ARBA"/>
</dbReference>
<dbReference type="SUPFAM" id="SSF55681">
    <property type="entry name" value="Class II aaRS and biotin synthetases"/>
    <property type="match status" value="1"/>
</dbReference>
<keyword evidence="4" id="KW-1185">Reference proteome</keyword>
<sequence length="263" mass="28722">MTTIEKVLDHLERNKGVWFSGAELASNLSISRNAVWRAVNQLREKGYDIQAATHKGYCLSEKSDKLSKEGLIPFLEKYDDKSIVNIDDVFVFDSIDSTNKEALRRITTGASHGTVITAESQTGGKGHTGHAFASPDGGIYLSVIMLPDKMKLKDPKKLTSSVAKCIVDTINTLCKKPAEFSKPNSCILNGKKICGILTEAGFDVDLGKPLWYITGIGINFNTKSTDFSAEIRDKAGSIFSDDETPVVSRNEFIAGLLVKILSL</sequence>
<dbReference type="Gene3D" id="3.30.930.10">
    <property type="entry name" value="Bira Bifunctional Protein, Domain 2"/>
    <property type="match status" value="1"/>
</dbReference>
<dbReference type="PROSITE" id="PS51733">
    <property type="entry name" value="BPL_LPL_CATALYTIC"/>
    <property type="match status" value="1"/>
</dbReference>
<dbReference type="InterPro" id="IPR004143">
    <property type="entry name" value="BPL_LPL_catalytic"/>
</dbReference>
<dbReference type="Pfam" id="PF03099">
    <property type="entry name" value="BPL_LplA_LipB"/>
    <property type="match status" value="1"/>
</dbReference>
<dbReference type="Pfam" id="PF08279">
    <property type="entry name" value="HTH_11"/>
    <property type="match status" value="1"/>
</dbReference>
<dbReference type="InterPro" id="IPR036388">
    <property type="entry name" value="WH-like_DNA-bd_sf"/>
</dbReference>
<dbReference type="EMBL" id="VOGC01000003">
    <property type="protein sequence ID" value="MQN01115.1"/>
    <property type="molecule type" value="Genomic_DNA"/>
</dbReference>
<evidence type="ECO:0000256" key="1">
    <source>
        <dbReference type="ARBA" id="ARBA00022598"/>
    </source>
</evidence>
<dbReference type="InterPro" id="IPR013196">
    <property type="entry name" value="HTH_11"/>
</dbReference>
<organism evidence="3 4">
    <name type="scientific">Candidatus Weimeria bifida</name>
    <dbReference type="NCBI Taxonomy" id="2599074"/>
    <lineage>
        <taxon>Bacteria</taxon>
        <taxon>Bacillati</taxon>
        <taxon>Bacillota</taxon>
        <taxon>Clostridia</taxon>
        <taxon>Lachnospirales</taxon>
        <taxon>Lachnospiraceae</taxon>
        <taxon>Candidatus Weimeria</taxon>
    </lineage>
</organism>
<dbReference type="InterPro" id="IPR036390">
    <property type="entry name" value="WH_DNA-bd_sf"/>
</dbReference>
<accession>A0A6N7IXQ8</accession>
<dbReference type="AlphaFoldDB" id="A0A6N7IXQ8"/>
<dbReference type="InterPro" id="IPR004408">
    <property type="entry name" value="Biotin_CoA_COase_ligase"/>
</dbReference>
<dbReference type="GO" id="GO:0009249">
    <property type="term" value="P:protein lipoylation"/>
    <property type="evidence" value="ECO:0007669"/>
    <property type="project" value="UniProtKB-ARBA"/>
</dbReference>
<protein>
    <submittedName>
        <fullName evidence="3">Biotin--[acetyl-CoA-carboxylase] ligase</fullName>
        <ecNumber evidence="3">6.3.4.15</ecNumber>
    </submittedName>
</protein>
<dbReference type="Proteomes" id="UP000460257">
    <property type="component" value="Unassembled WGS sequence"/>
</dbReference>
<dbReference type="InterPro" id="IPR045864">
    <property type="entry name" value="aa-tRNA-synth_II/BPL/LPL"/>
</dbReference>
<evidence type="ECO:0000259" key="2">
    <source>
        <dbReference type="PROSITE" id="PS51733"/>
    </source>
</evidence>
<gene>
    <name evidence="3" type="ORF">FRC54_04060</name>
</gene>
<feature type="domain" description="BPL/LPL catalytic" evidence="2">
    <location>
        <begin position="84"/>
        <end position="263"/>
    </location>
</feature>
<dbReference type="EC" id="6.3.4.15" evidence="3"/>
<dbReference type="Gene3D" id="1.10.10.10">
    <property type="entry name" value="Winged helix-like DNA-binding domain superfamily/Winged helix DNA-binding domain"/>
    <property type="match status" value="1"/>
</dbReference>
<comment type="caution">
    <text evidence="3">The sequence shown here is derived from an EMBL/GenBank/DDBJ whole genome shotgun (WGS) entry which is preliminary data.</text>
</comment>
<dbReference type="GO" id="GO:0004077">
    <property type="term" value="F:biotin--[biotin carboxyl-carrier protein] ligase activity"/>
    <property type="evidence" value="ECO:0007669"/>
    <property type="project" value="UniProtKB-EC"/>
</dbReference>
<dbReference type="GO" id="GO:0005737">
    <property type="term" value="C:cytoplasm"/>
    <property type="evidence" value="ECO:0007669"/>
    <property type="project" value="TreeGrafter"/>
</dbReference>
<keyword evidence="1 3" id="KW-0436">Ligase</keyword>
<dbReference type="PANTHER" id="PTHR12835:SF5">
    <property type="entry name" value="BIOTIN--PROTEIN LIGASE"/>
    <property type="match status" value="1"/>
</dbReference>
<evidence type="ECO:0000313" key="3">
    <source>
        <dbReference type="EMBL" id="MQN01115.1"/>
    </source>
</evidence>
<dbReference type="SUPFAM" id="SSF46785">
    <property type="entry name" value="Winged helix' DNA-binding domain"/>
    <property type="match status" value="1"/>
</dbReference>
<evidence type="ECO:0000313" key="4">
    <source>
        <dbReference type="Proteomes" id="UP000460257"/>
    </source>
</evidence>
<dbReference type="PANTHER" id="PTHR12835">
    <property type="entry name" value="BIOTIN PROTEIN LIGASE"/>
    <property type="match status" value="1"/>
</dbReference>